<dbReference type="GO" id="GO:0005840">
    <property type="term" value="C:ribosome"/>
    <property type="evidence" value="ECO:0007669"/>
    <property type="project" value="UniProtKB-KW"/>
</dbReference>
<reference evidence="4" key="1">
    <citation type="journal article" date="2019" name="Int. J. Syst. Evol. Microbiol.">
        <title>The Global Catalogue of Microorganisms (GCM) 10K type strain sequencing project: providing services to taxonomists for standard genome sequencing and annotation.</title>
        <authorList>
            <consortium name="The Broad Institute Genomics Platform"/>
            <consortium name="The Broad Institute Genome Sequencing Center for Infectious Disease"/>
            <person name="Wu L."/>
            <person name="Ma J."/>
        </authorList>
    </citation>
    <scope>NUCLEOTIDE SEQUENCE [LARGE SCALE GENOMIC DNA]</scope>
    <source>
        <strain evidence="4">CCUG 66188</strain>
    </source>
</reference>
<accession>A0ABW2B0T4</accession>
<evidence type="ECO:0000313" key="4">
    <source>
        <dbReference type="Proteomes" id="UP001596353"/>
    </source>
</evidence>
<feature type="domain" description="Large ribosomal subunit protein bL12 C-terminal" evidence="1">
    <location>
        <begin position="108"/>
        <end position="166"/>
    </location>
</feature>
<dbReference type="InterPro" id="IPR014719">
    <property type="entry name" value="Ribosomal_bL12_C/ClpS-like"/>
</dbReference>
<organism evidence="3 4">
    <name type="scientific">Sulfitobacter porphyrae</name>
    <dbReference type="NCBI Taxonomy" id="1246864"/>
    <lineage>
        <taxon>Bacteria</taxon>
        <taxon>Pseudomonadati</taxon>
        <taxon>Pseudomonadota</taxon>
        <taxon>Alphaproteobacteria</taxon>
        <taxon>Rhodobacterales</taxon>
        <taxon>Roseobacteraceae</taxon>
        <taxon>Sulfitobacter</taxon>
    </lineage>
</organism>
<proteinExistence type="predicted"/>
<keyword evidence="3" id="KW-0687">Ribonucleoprotein</keyword>
<feature type="domain" description="Immunity protein 35" evidence="2">
    <location>
        <begin position="32"/>
        <end position="77"/>
    </location>
</feature>
<dbReference type="InterPro" id="IPR013823">
    <property type="entry name" value="Ribosomal_bL12_C"/>
</dbReference>
<evidence type="ECO:0000313" key="3">
    <source>
        <dbReference type="EMBL" id="MFC6759289.1"/>
    </source>
</evidence>
<evidence type="ECO:0000259" key="2">
    <source>
        <dbReference type="Pfam" id="PF15567"/>
    </source>
</evidence>
<gene>
    <name evidence="3" type="ORF">ACFQFQ_06955</name>
</gene>
<name>A0ABW2B0T4_9RHOB</name>
<keyword evidence="3" id="KW-0689">Ribosomal protein</keyword>
<dbReference type="InterPro" id="IPR029082">
    <property type="entry name" value="Imm35"/>
</dbReference>
<dbReference type="Proteomes" id="UP001596353">
    <property type="component" value="Unassembled WGS sequence"/>
</dbReference>
<protein>
    <submittedName>
        <fullName evidence="3">Ribosomal protein L7/L12</fullName>
    </submittedName>
</protein>
<dbReference type="Pfam" id="PF00542">
    <property type="entry name" value="Ribosomal_L12"/>
    <property type="match status" value="1"/>
</dbReference>
<evidence type="ECO:0000259" key="1">
    <source>
        <dbReference type="Pfam" id="PF00542"/>
    </source>
</evidence>
<dbReference type="SUPFAM" id="SSF54736">
    <property type="entry name" value="ClpS-like"/>
    <property type="match status" value="1"/>
</dbReference>
<sequence>MITIDAAREIATLHVQTLGEDLTLIEKPISFGDYGWLFSYQSTAFIETNDIRDALAGNALILIDSDTGQIFTLGTAFEVSSYVHMYQRFGNPHAEPGSSLELCGWRTGASAVMAIKQIKAHTRLGLKDAKGAVEACLVGNKPIVHCSDPETAEILAQKLSVAGFEIKHLAL</sequence>
<dbReference type="Gene3D" id="3.30.1390.10">
    <property type="match status" value="1"/>
</dbReference>
<dbReference type="EMBL" id="JBHSWG010000001">
    <property type="protein sequence ID" value="MFC6759289.1"/>
    <property type="molecule type" value="Genomic_DNA"/>
</dbReference>
<dbReference type="Pfam" id="PF15567">
    <property type="entry name" value="Imm35"/>
    <property type="match status" value="1"/>
</dbReference>
<comment type="caution">
    <text evidence="3">The sequence shown here is derived from an EMBL/GenBank/DDBJ whole genome shotgun (WGS) entry which is preliminary data.</text>
</comment>
<keyword evidence="4" id="KW-1185">Reference proteome</keyword>